<name>A0ABQ7EJR9_BRACR</name>
<keyword evidence="2" id="KW-1185">Reference proteome</keyword>
<comment type="caution">
    <text evidence="1">The sequence shown here is derived from an EMBL/GenBank/DDBJ whole genome shotgun (WGS) entry which is preliminary data.</text>
</comment>
<evidence type="ECO:0000313" key="2">
    <source>
        <dbReference type="Proteomes" id="UP000266723"/>
    </source>
</evidence>
<evidence type="ECO:0000313" key="1">
    <source>
        <dbReference type="EMBL" id="KAF3597076.1"/>
    </source>
</evidence>
<protein>
    <submittedName>
        <fullName evidence="1">Uncharacterized protein</fullName>
    </submittedName>
</protein>
<organism evidence="1 2">
    <name type="scientific">Brassica cretica</name>
    <name type="common">Mustard</name>
    <dbReference type="NCBI Taxonomy" id="69181"/>
    <lineage>
        <taxon>Eukaryota</taxon>
        <taxon>Viridiplantae</taxon>
        <taxon>Streptophyta</taxon>
        <taxon>Embryophyta</taxon>
        <taxon>Tracheophyta</taxon>
        <taxon>Spermatophyta</taxon>
        <taxon>Magnoliopsida</taxon>
        <taxon>eudicotyledons</taxon>
        <taxon>Gunneridae</taxon>
        <taxon>Pentapetalae</taxon>
        <taxon>rosids</taxon>
        <taxon>malvids</taxon>
        <taxon>Brassicales</taxon>
        <taxon>Brassicaceae</taxon>
        <taxon>Brassiceae</taxon>
        <taxon>Brassica</taxon>
    </lineage>
</organism>
<accession>A0ABQ7EJR9</accession>
<dbReference type="EMBL" id="QGKV02000299">
    <property type="protein sequence ID" value="KAF3597076.1"/>
    <property type="molecule type" value="Genomic_DNA"/>
</dbReference>
<sequence>MGGSWVAEKPAKPLASSRWVHTQHQSTMSRCTKVRDFLAPDGKEWNTELLRLVLTEES</sequence>
<reference evidence="1 2" key="1">
    <citation type="journal article" date="2020" name="BMC Genomics">
        <title>Intraspecific diversification of the crop wild relative Brassica cretica Lam. using demographic model selection.</title>
        <authorList>
            <person name="Kioukis A."/>
            <person name="Michalopoulou V.A."/>
            <person name="Briers L."/>
            <person name="Pirintsos S."/>
            <person name="Studholme D.J."/>
            <person name="Pavlidis P."/>
            <person name="Sarris P.F."/>
        </authorList>
    </citation>
    <scope>NUCLEOTIDE SEQUENCE [LARGE SCALE GENOMIC DNA]</scope>
    <source>
        <strain evidence="2">cv. PFS-1207/04</strain>
    </source>
</reference>
<dbReference type="Proteomes" id="UP000266723">
    <property type="component" value="Unassembled WGS sequence"/>
</dbReference>
<gene>
    <name evidence="1" type="ORF">DY000_02023718</name>
</gene>
<proteinExistence type="predicted"/>